<gene>
    <name evidence="11" type="ordered locus">Acid_6442</name>
</gene>
<dbReference type="GO" id="GO:0046872">
    <property type="term" value="F:metal ion binding"/>
    <property type="evidence" value="ECO:0007669"/>
    <property type="project" value="UniProtKB-KW"/>
</dbReference>
<dbReference type="eggNOG" id="COG0177">
    <property type="taxonomic scope" value="Bacteria"/>
</dbReference>
<comment type="similarity">
    <text evidence="2">Belongs to the Nth/MutY family.</text>
</comment>
<keyword evidence="10 11" id="KW-0326">Glycosidase</keyword>
<dbReference type="HOGENOM" id="CLU_012862_3_4_0"/>
<keyword evidence="3" id="KW-0004">4Fe-4S</keyword>
<accession>Q01SK4</accession>
<dbReference type="InterPro" id="IPR023170">
    <property type="entry name" value="HhH_base_excis_C"/>
</dbReference>
<dbReference type="InterPro" id="IPR003651">
    <property type="entry name" value="Endonuclease3_FeS-loop_motif"/>
</dbReference>
<protein>
    <submittedName>
        <fullName evidence="11">DNA-3-methyladenine glycosylase III</fullName>
        <ecNumber evidence="11">3.2.2.-</ecNumber>
    </submittedName>
</protein>
<comment type="cofactor">
    <cofactor evidence="1">
        <name>[4Fe-4S] cluster</name>
        <dbReference type="ChEBI" id="CHEBI:49883"/>
    </cofactor>
</comment>
<evidence type="ECO:0000256" key="8">
    <source>
        <dbReference type="ARBA" id="ARBA00023014"/>
    </source>
</evidence>
<proteinExistence type="inferred from homology"/>
<dbReference type="SUPFAM" id="SSF48150">
    <property type="entry name" value="DNA-glycosylase"/>
    <property type="match status" value="1"/>
</dbReference>
<dbReference type="EMBL" id="CP000473">
    <property type="protein sequence ID" value="ABJ87366.1"/>
    <property type="molecule type" value="Genomic_DNA"/>
</dbReference>
<dbReference type="KEGG" id="sus:Acid_6442"/>
<dbReference type="InterPro" id="IPR004035">
    <property type="entry name" value="Endouclease-III_FeS-bd_BS"/>
</dbReference>
<keyword evidence="4" id="KW-0479">Metal-binding</keyword>
<dbReference type="GO" id="GO:0016798">
    <property type="term" value="F:hydrolase activity, acting on glycosyl bonds"/>
    <property type="evidence" value="ECO:0007669"/>
    <property type="project" value="UniProtKB-KW"/>
</dbReference>
<evidence type="ECO:0000256" key="6">
    <source>
        <dbReference type="ARBA" id="ARBA00022801"/>
    </source>
</evidence>
<dbReference type="InParanoid" id="Q01SK4"/>
<keyword evidence="9" id="KW-0234">DNA repair</keyword>
<organism evidence="11">
    <name type="scientific">Solibacter usitatus (strain Ellin6076)</name>
    <dbReference type="NCBI Taxonomy" id="234267"/>
    <lineage>
        <taxon>Bacteria</taxon>
        <taxon>Pseudomonadati</taxon>
        <taxon>Acidobacteriota</taxon>
        <taxon>Terriglobia</taxon>
        <taxon>Bryobacterales</taxon>
        <taxon>Solibacteraceae</taxon>
        <taxon>Candidatus Solibacter</taxon>
    </lineage>
</organism>
<dbReference type="GO" id="GO:0006281">
    <property type="term" value="P:DNA repair"/>
    <property type="evidence" value="ECO:0007669"/>
    <property type="project" value="UniProtKB-KW"/>
</dbReference>
<dbReference type="STRING" id="234267.Acid_6442"/>
<evidence type="ECO:0000256" key="10">
    <source>
        <dbReference type="ARBA" id="ARBA00023295"/>
    </source>
</evidence>
<keyword evidence="6 11" id="KW-0378">Hydrolase</keyword>
<dbReference type="SMART" id="SM00525">
    <property type="entry name" value="FES"/>
    <property type="match status" value="1"/>
</dbReference>
<reference evidence="11" key="1">
    <citation type="submission" date="2006-10" db="EMBL/GenBank/DDBJ databases">
        <title>Complete sequence of Solibacter usitatus Ellin6076.</title>
        <authorList>
            <consortium name="US DOE Joint Genome Institute"/>
            <person name="Copeland A."/>
            <person name="Lucas S."/>
            <person name="Lapidus A."/>
            <person name="Barry K."/>
            <person name="Detter J.C."/>
            <person name="Glavina del Rio T."/>
            <person name="Hammon N."/>
            <person name="Israni S."/>
            <person name="Dalin E."/>
            <person name="Tice H."/>
            <person name="Pitluck S."/>
            <person name="Thompson L.S."/>
            <person name="Brettin T."/>
            <person name="Bruce D."/>
            <person name="Han C."/>
            <person name="Tapia R."/>
            <person name="Gilna P."/>
            <person name="Schmutz J."/>
            <person name="Larimer F."/>
            <person name="Land M."/>
            <person name="Hauser L."/>
            <person name="Kyrpides N."/>
            <person name="Mikhailova N."/>
            <person name="Janssen P.H."/>
            <person name="Kuske C.R."/>
            <person name="Richardson P."/>
        </authorList>
    </citation>
    <scope>NUCLEOTIDE SEQUENCE</scope>
    <source>
        <strain evidence="11">Ellin6076</strain>
    </source>
</reference>
<keyword evidence="8" id="KW-0411">Iron-sulfur</keyword>
<evidence type="ECO:0000256" key="7">
    <source>
        <dbReference type="ARBA" id="ARBA00023004"/>
    </source>
</evidence>
<dbReference type="Gene3D" id="1.10.1670.10">
    <property type="entry name" value="Helix-hairpin-Helix base-excision DNA repair enzymes (C-terminal)"/>
    <property type="match status" value="1"/>
</dbReference>
<evidence type="ECO:0000256" key="2">
    <source>
        <dbReference type="ARBA" id="ARBA00008343"/>
    </source>
</evidence>
<evidence type="ECO:0000256" key="9">
    <source>
        <dbReference type="ARBA" id="ARBA00023204"/>
    </source>
</evidence>
<name>Q01SK4_SOLUE</name>
<dbReference type="GO" id="GO:0051539">
    <property type="term" value="F:4 iron, 4 sulfur cluster binding"/>
    <property type="evidence" value="ECO:0007669"/>
    <property type="project" value="UniProtKB-KW"/>
</dbReference>
<evidence type="ECO:0000256" key="4">
    <source>
        <dbReference type="ARBA" id="ARBA00022723"/>
    </source>
</evidence>
<dbReference type="EC" id="3.2.2.-" evidence="11"/>
<evidence type="ECO:0000256" key="5">
    <source>
        <dbReference type="ARBA" id="ARBA00022763"/>
    </source>
</evidence>
<evidence type="ECO:0000313" key="11">
    <source>
        <dbReference type="EMBL" id="ABJ87366.1"/>
    </source>
</evidence>
<evidence type="ECO:0000256" key="1">
    <source>
        <dbReference type="ARBA" id="ARBA00001966"/>
    </source>
</evidence>
<dbReference type="AlphaFoldDB" id="Q01SK4"/>
<evidence type="ECO:0000256" key="3">
    <source>
        <dbReference type="ARBA" id="ARBA00022485"/>
    </source>
</evidence>
<dbReference type="PROSITE" id="PS00764">
    <property type="entry name" value="ENDONUCLEASE_III_1"/>
    <property type="match status" value="1"/>
</dbReference>
<keyword evidence="5" id="KW-0227">DNA damage</keyword>
<dbReference type="InterPro" id="IPR011257">
    <property type="entry name" value="DNA_glycosylase"/>
</dbReference>
<dbReference type="OrthoDB" id="9800977at2"/>
<dbReference type="GO" id="GO:0140097">
    <property type="term" value="F:catalytic activity, acting on DNA"/>
    <property type="evidence" value="ECO:0007669"/>
    <property type="project" value="UniProtKB-ARBA"/>
</dbReference>
<keyword evidence="7" id="KW-0408">Iron</keyword>
<dbReference type="Gene3D" id="1.10.340.30">
    <property type="entry name" value="Hypothetical protein, domain 2"/>
    <property type="match status" value="1"/>
</dbReference>
<dbReference type="PANTHER" id="PTHR10359">
    <property type="entry name" value="A/G-SPECIFIC ADENINE GLYCOSYLASE/ENDONUCLEASE III"/>
    <property type="match status" value="1"/>
</dbReference>
<dbReference type="PIRSF" id="PIRSF001435">
    <property type="entry name" value="Nth"/>
    <property type="match status" value="1"/>
</dbReference>
<sequence>MPDFKKLIARLQKHHGAPSVPPARGAFELVLWENACYLLPDERRAQVFEGLRTQVGLTAAAIAKAPREVLLPLATLGGMRPETRVFRWQEIARITNQQFSGDLEQILKLPYAQAKKALKLFPNIGDPGAEKILLFCGMAQGLPLEWAGLRVLTRVGYGRVHLKNYGAMYKSVQEAIAGELPKSAPTLVKAHLLLREHGKKICRDKSPACHECPLEDTCAFRHPGIAN</sequence>